<dbReference type="EMBL" id="BLKM01008292">
    <property type="protein sequence ID" value="GFG33143.1"/>
    <property type="molecule type" value="Genomic_DNA"/>
</dbReference>
<sequence>MSLGFIIATEHSFHLPVWNQNGGYNKMKNMMLAVMTLMWLVNAVNSTPSSMYGISLRPRLIVSTYTTRWYVTAERLSLVQTISLCQASREGTELQIRTVEDFPPLMALAVLSGGAGNAEGGGCSGEILFTQPNAGAPVLVTGNVTGLSAGLHGFHVHEKGDLREGCGSAGLHFNPFLQQHGAAQDLMRHVGDLGNIKAEEDGLAKVEFLDPIISLMGGPRGIVGRTLVVHMQQDDLGRGRDEESIKTGNAGSTLCCGIIGYLN</sequence>
<dbReference type="FunFam" id="2.60.40.200:FF:000013">
    <property type="entry name" value="Superoxide dismutase [Cu-Zn]"/>
    <property type="match status" value="1"/>
</dbReference>
<comment type="cofactor">
    <cofactor evidence="1">
        <name>Cu cation</name>
        <dbReference type="ChEBI" id="CHEBI:23378"/>
    </cofactor>
</comment>
<comment type="catalytic activity">
    <reaction evidence="11">
        <text>2 superoxide + 2 H(+) = H2O2 + O2</text>
        <dbReference type="Rhea" id="RHEA:20696"/>
        <dbReference type="ChEBI" id="CHEBI:15378"/>
        <dbReference type="ChEBI" id="CHEBI:15379"/>
        <dbReference type="ChEBI" id="CHEBI:16240"/>
        <dbReference type="ChEBI" id="CHEBI:18421"/>
        <dbReference type="EC" id="1.15.1.1"/>
    </reaction>
</comment>
<dbReference type="InterPro" id="IPR036423">
    <property type="entry name" value="SOD-like_Cu/Zn_dom_sf"/>
</dbReference>
<keyword evidence="8" id="KW-0560">Oxidoreductase</keyword>
<evidence type="ECO:0000256" key="7">
    <source>
        <dbReference type="ARBA" id="ARBA00022862"/>
    </source>
</evidence>
<name>A0A6L2PKS2_COPFO</name>
<gene>
    <name evidence="13" type="ORF">Cfor_12319</name>
</gene>
<dbReference type="CDD" id="cd00305">
    <property type="entry name" value="Cu-Zn_Superoxide_Dismutase"/>
    <property type="match status" value="1"/>
</dbReference>
<evidence type="ECO:0000256" key="2">
    <source>
        <dbReference type="ARBA" id="ARBA00001947"/>
    </source>
</evidence>
<evidence type="ECO:0000256" key="9">
    <source>
        <dbReference type="ARBA" id="ARBA00023008"/>
    </source>
</evidence>
<proteinExistence type="inferred from homology"/>
<keyword evidence="6" id="KW-0862">Zinc</keyword>
<dbReference type="OrthoDB" id="2015551at2759"/>
<evidence type="ECO:0000256" key="3">
    <source>
        <dbReference type="ARBA" id="ARBA00010457"/>
    </source>
</evidence>
<evidence type="ECO:0000256" key="6">
    <source>
        <dbReference type="ARBA" id="ARBA00022833"/>
    </source>
</evidence>
<accession>A0A6L2PKS2</accession>
<comment type="similarity">
    <text evidence="3">Belongs to the Cu-Zn superoxide dismutase family.</text>
</comment>
<dbReference type="AlphaFoldDB" id="A0A6L2PKS2"/>
<organism evidence="13 14">
    <name type="scientific">Coptotermes formosanus</name>
    <name type="common">Formosan subterranean termite</name>
    <dbReference type="NCBI Taxonomy" id="36987"/>
    <lineage>
        <taxon>Eukaryota</taxon>
        <taxon>Metazoa</taxon>
        <taxon>Ecdysozoa</taxon>
        <taxon>Arthropoda</taxon>
        <taxon>Hexapoda</taxon>
        <taxon>Insecta</taxon>
        <taxon>Pterygota</taxon>
        <taxon>Neoptera</taxon>
        <taxon>Polyneoptera</taxon>
        <taxon>Dictyoptera</taxon>
        <taxon>Blattodea</taxon>
        <taxon>Blattoidea</taxon>
        <taxon>Termitoidae</taxon>
        <taxon>Rhinotermitidae</taxon>
        <taxon>Coptotermes</taxon>
    </lineage>
</organism>
<dbReference type="EC" id="1.15.1.1" evidence="4"/>
<dbReference type="InParanoid" id="A0A6L2PKS2"/>
<evidence type="ECO:0000256" key="1">
    <source>
        <dbReference type="ARBA" id="ARBA00001935"/>
    </source>
</evidence>
<dbReference type="InterPro" id="IPR001424">
    <property type="entry name" value="SOD_Cu_Zn_dom"/>
</dbReference>
<dbReference type="Pfam" id="PF00080">
    <property type="entry name" value="Sod_Cu"/>
    <property type="match status" value="1"/>
</dbReference>
<feature type="domain" description="Superoxide dismutase copper/zinc binding" evidence="12">
    <location>
        <begin position="124"/>
        <end position="259"/>
    </location>
</feature>
<evidence type="ECO:0000256" key="10">
    <source>
        <dbReference type="ARBA" id="ARBA00023157"/>
    </source>
</evidence>
<dbReference type="Gene3D" id="2.60.40.200">
    <property type="entry name" value="Superoxide dismutase, copper/zinc binding domain"/>
    <property type="match status" value="1"/>
</dbReference>
<protein>
    <recommendedName>
        <fullName evidence="4">superoxide dismutase</fullName>
        <ecNumber evidence="4">1.15.1.1</ecNumber>
    </recommendedName>
</protein>
<dbReference type="Proteomes" id="UP000502823">
    <property type="component" value="Unassembled WGS sequence"/>
</dbReference>
<evidence type="ECO:0000256" key="11">
    <source>
        <dbReference type="ARBA" id="ARBA00049204"/>
    </source>
</evidence>
<reference evidence="14" key="1">
    <citation type="submission" date="2020-01" db="EMBL/GenBank/DDBJ databases">
        <title>Draft genome sequence of the Termite Coptotermes fromosanus.</title>
        <authorList>
            <person name="Itakura S."/>
            <person name="Yosikawa Y."/>
            <person name="Umezawa K."/>
        </authorList>
    </citation>
    <scope>NUCLEOTIDE SEQUENCE [LARGE SCALE GENOMIC DNA]</scope>
</reference>
<dbReference type="GO" id="GO:0004784">
    <property type="term" value="F:superoxide dismutase activity"/>
    <property type="evidence" value="ECO:0007669"/>
    <property type="project" value="UniProtKB-EC"/>
</dbReference>
<dbReference type="SUPFAM" id="SSF49329">
    <property type="entry name" value="Cu,Zn superoxide dismutase-like"/>
    <property type="match status" value="1"/>
</dbReference>
<dbReference type="PANTHER" id="PTHR10003">
    <property type="entry name" value="SUPEROXIDE DISMUTASE CU-ZN -RELATED"/>
    <property type="match status" value="1"/>
</dbReference>
<keyword evidence="5" id="KW-0479">Metal-binding</keyword>
<dbReference type="InterPro" id="IPR024134">
    <property type="entry name" value="SOD_Cu/Zn_/chaperone"/>
</dbReference>
<evidence type="ECO:0000256" key="5">
    <source>
        <dbReference type="ARBA" id="ARBA00022723"/>
    </source>
</evidence>
<dbReference type="GO" id="GO:0005507">
    <property type="term" value="F:copper ion binding"/>
    <property type="evidence" value="ECO:0007669"/>
    <property type="project" value="InterPro"/>
</dbReference>
<evidence type="ECO:0000259" key="12">
    <source>
        <dbReference type="Pfam" id="PF00080"/>
    </source>
</evidence>
<keyword evidence="7" id="KW-0049">Antioxidant</keyword>
<evidence type="ECO:0000313" key="13">
    <source>
        <dbReference type="EMBL" id="GFG33143.1"/>
    </source>
</evidence>
<evidence type="ECO:0000256" key="8">
    <source>
        <dbReference type="ARBA" id="ARBA00023002"/>
    </source>
</evidence>
<evidence type="ECO:0000256" key="4">
    <source>
        <dbReference type="ARBA" id="ARBA00012682"/>
    </source>
</evidence>
<keyword evidence="9" id="KW-0186">Copper</keyword>
<keyword evidence="10" id="KW-1015">Disulfide bond</keyword>
<keyword evidence="14" id="KW-1185">Reference proteome</keyword>
<comment type="caution">
    <text evidence="13">The sequence shown here is derived from an EMBL/GenBank/DDBJ whole genome shotgun (WGS) entry which is preliminary data.</text>
</comment>
<comment type="cofactor">
    <cofactor evidence="2">
        <name>Zn(2+)</name>
        <dbReference type="ChEBI" id="CHEBI:29105"/>
    </cofactor>
</comment>
<dbReference type="PRINTS" id="PR00068">
    <property type="entry name" value="CUZNDISMTASE"/>
</dbReference>
<evidence type="ECO:0000313" key="14">
    <source>
        <dbReference type="Proteomes" id="UP000502823"/>
    </source>
</evidence>